<protein>
    <recommendedName>
        <fullName evidence="2">histidine kinase</fullName>
        <ecNumber evidence="2">2.7.13.3</ecNumber>
    </recommendedName>
</protein>
<dbReference type="PRINTS" id="PR00344">
    <property type="entry name" value="BCTRLSENSOR"/>
</dbReference>
<dbReference type="InterPro" id="IPR005467">
    <property type="entry name" value="His_kinase_dom"/>
</dbReference>
<evidence type="ECO:0000256" key="2">
    <source>
        <dbReference type="ARBA" id="ARBA00012438"/>
    </source>
</evidence>
<dbReference type="Pfam" id="PF02518">
    <property type="entry name" value="HATPase_c"/>
    <property type="match status" value="1"/>
</dbReference>
<accession>A0AAW8NH64</accession>
<comment type="catalytic activity">
    <reaction evidence="1">
        <text>ATP + protein L-histidine = ADP + protein N-phospho-L-histidine.</text>
        <dbReference type="EC" id="2.7.13.3"/>
    </reaction>
</comment>
<organism evidence="7 8">
    <name type="scientific">Pseudarthrobacter oxydans</name>
    <name type="common">Arthrobacter oxydans</name>
    <dbReference type="NCBI Taxonomy" id="1671"/>
    <lineage>
        <taxon>Bacteria</taxon>
        <taxon>Bacillati</taxon>
        <taxon>Actinomycetota</taxon>
        <taxon>Actinomycetes</taxon>
        <taxon>Micrococcales</taxon>
        <taxon>Micrococcaceae</taxon>
        <taxon>Pseudarthrobacter</taxon>
    </lineage>
</organism>
<dbReference type="Proteomes" id="UP001262032">
    <property type="component" value="Unassembled WGS sequence"/>
</dbReference>
<dbReference type="InterPro" id="IPR050482">
    <property type="entry name" value="Sensor_HK_TwoCompSys"/>
</dbReference>
<comment type="caution">
    <text evidence="7">The sequence shown here is derived from an EMBL/GenBank/DDBJ whole genome shotgun (WGS) entry which is preliminary data.</text>
</comment>
<dbReference type="RefSeq" id="WP_310113650.1">
    <property type="nucleotide sequence ID" value="NZ_JAVDTN010000014.1"/>
</dbReference>
<dbReference type="GO" id="GO:0004673">
    <property type="term" value="F:protein histidine kinase activity"/>
    <property type="evidence" value="ECO:0007669"/>
    <property type="project" value="UniProtKB-EC"/>
</dbReference>
<evidence type="ECO:0000259" key="6">
    <source>
        <dbReference type="PROSITE" id="PS50109"/>
    </source>
</evidence>
<keyword evidence="3" id="KW-0808">Transferase</keyword>
<reference evidence="7" key="1">
    <citation type="submission" date="2023-07" db="EMBL/GenBank/DDBJ databases">
        <title>Sorghum-associated microbial communities from plants grown in Nebraska, USA.</title>
        <authorList>
            <person name="Schachtman D."/>
        </authorList>
    </citation>
    <scope>NUCLEOTIDE SEQUENCE</scope>
    <source>
        <strain evidence="7">BE261</strain>
    </source>
</reference>
<dbReference type="SUPFAM" id="SSF55874">
    <property type="entry name" value="ATPase domain of HSP90 chaperone/DNA topoisomerase II/histidine kinase"/>
    <property type="match status" value="1"/>
</dbReference>
<keyword evidence="5" id="KW-0902">Two-component regulatory system</keyword>
<proteinExistence type="predicted"/>
<keyword evidence="4 7" id="KW-0418">Kinase</keyword>
<feature type="domain" description="Histidine kinase" evidence="6">
    <location>
        <begin position="68"/>
        <end position="158"/>
    </location>
</feature>
<evidence type="ECO:0000313" key="7">
    <source>
        <dbReference type="EMBL" id="MDR7165368.1"/>
    </source>
</evidence>
<dbReference type="InterPro" id="IPR004358">
    <property type="entry name" value="Sig_transdc_His_kin-like_C"/>
</dbReference>
<evidence type="ECO:0000256" key="1">
    <source>
        <dbReference type="ARBA" id="ARBA00000085"/>
    </source>
</evidence>
<dbReference type="SMART" id="SM00387">
    <property type="entry name" value="HATPase_c"/>
    <property type="match status" value="1"/>
</dbReference>
<dbReference type="PANTHER" id="PTHR24421">
    <property type="entry name" value="NITRATE/NITRITE SENSOR PROTEIN NARX-RELATED"/>
    <property type="match status" value="1"/>
</dbReference>
<evidence type="ECO:0000256" key="5">
    <source>
        <dbReference type="ARBA" id="ARBA00023012"/>
    </source>
</evidence>
<dbReference type="PROSITE" id="PS50109">
    <property type="entry name" value="HIS_KIN"/>
    <property type="match status" value="1"/>
</dbReference>
<dbReference type="EC" id="2.7.13.3" evidence="2"/>
<dbReference type="GeneID" id="97423861"/>
<dbReference type="GO" id="GO:0000160">
    <property type="term" value="P:phosphorelay signal transduction system"/>
    <property type="evidence" value="ECO:0007669"/>
    <property type="project" value="UniProtKB-KW"/>
</dbReference>
<evidence type="ECO:0000313" key="8">
    <source>
        <dbReference type="Proteomes" id="UP001262032"/>
    </source>
</evidence>
<evidence type="ECO:0000256" key="3">
    <source>
        <dbReference type="ARBA" id="ARBA00022679"/>
    </source>
</evidence>
<dbReference type="Gene3D" id="3.30.565.10">
    <property type="entry name" value="Histidine kinase-like ATPase, C-terminal domain"/>
    <property type="match status" value="1"/>
</dbReference>
<sequence>MGNRTALDGEVTAVDGVLTDQHPLDFYTLGLAGCIDRLTGPLRHRGTSVRWDTPHWGIEIPKDCASLLYQSAREALSNAYNHSGASHLTVQLAAVDHGIRLVVADDGTGFDSNAATCGRHHGYGLRLMGVAVHEAGGTVDIRSAPGQGTSVTVTLPLD</sequence>
<dbReference type="CDD" id="cd16917">
    <property type="entry name" value="HATPase_UhpB-NarQ-NarX-like"/>
    <property type="match status" value="1"/>
</dbReference>
<dbReference type="InterPro" id="IPR036890">
    <property type="entry name" value="HATPase_C_sf"/>
</dbReference>
<dbReference type="AlphaFoldDB" id="A0AAW8NH64"/>
<evidence type="ECO:0000256" key="4">
    <source>
        <dbReference type="ARBA" id="ARBA00022777"/>
    </source>
</evidence>
<name>A0AAW8NH64_PSEOX</name>
<gene>
    <name evidence="7" type="ORF">J2X12_003417</name>
</gene>
<dbReference type="EMBL" id="JAVDWN010000014">
    <property type="protein sequence ID" value="MDR7165368.1"/>
    <property type="molecule type" value="Genomic_DNA"/>
</dbReference>
<dbReference type="InterPro" id="IPR003594">
    <property type="entry name" value="HATPase_dom"/>
</dbReference>